<feature type="compositionally biased region" description="Low complexity" evidence="1">
    <location>
        <begin position="519"/>
        <end position="546"/>
    </location>
</feature>
<feature type="compositionally biased region" description="Basic and acidic residues" evidence="1">
    <location>
        <begin position="688"/>
        <end position="708"/>
    </location>
</feature>
<dbReference type="SMART" id="SM00323">
    <property type="entry name" value="RasGAP"/>
    <property type="match status" value="1"/>
</dbReference>
<comment type="caution">
    <text evidence="3">The sequence shown here is derived from an EMBL/GenBank/DDBJ whole genome shotgun (WGS) entry which is preliminary data.</text>
</comment>
<feature type="compositionally biased region" description="Polar residues" evidence="1">
    <location>
        <begin position="1"/>
        <end position="15"/>
    </location>
</feature>
<accession>A0AAN7U0L4</accession>
<keyword evidence="4" id="KW-1185">Reference proteome</keyword>
<dbReference type="GO" id="GO:0005096">
    <property type="term" value="F:GTPase activator activity"/>
    <property type="evidence" value="ECO:0007669"/>
    <property type="project" value="TreeGrafter"/>
</dbReference>
<dbReference type="InterPro" id="IPR000593">
    <property type="entry name" value="RasGAP_C"/>
</dbReference>
<evidence type="ECO:0000259" key="2">
    <source>
        <dbReference type="PROSITE" id="PS50018"/>
    </source>
</evidence>
<dbReference type="PANTHER" id="PTHR14149">
    <property type="entry name" value="RAS GTPASE-ACTIVATING PROTEIN WITH IQ MOTIF"/>
    <property type="match status" value="1"/>
</dbReference>
<protein>
    <recommendedName>
        <fullName evidence="2">Ras-GAP domain-containing protein</fullName>
    </recommendedName>
</protein>
<evidence type="ECO:0000313" key="3">
    <source>
        <dbReference type="EMBL" id="KAK5579068.1"/>
    </source>
</evidence>
<feature type="region of interest" description="Disordered" evidence="1">
    <location>
        <begin position="514"/>
        <end position="548"/>
    </location>
</feature>
<dbReference type="SUPFAM" id="SSF143885">
    <property type="entry name" value="RGC domain-like"/>
    <property type="match status" value="1"/>
</dbReference>
<proteinExistence type="predicted"/>
<dbReference type="Gene3D" id="1.10.506.10">
    <property type="entry name" value="GTPase Activation - p120gap, domain 1"/>
    <property type="match status" value="1"/>
</dbReference>
<organism evidence="3 4">
    <name type="scientific">Dictyostelium firmibasis</name>
    <dbReference type="NCBI Taxonomy" id="79012"/>
    <lineage>
        <taxon>Eukaryota</taxon>
        <taxon>Amoebozoa</taxon>
        <taxon>Evosea</taxon>
        <taxon>Eumycetozoa</taxon>
        <taxon>Dictyostelia</taxon>
        <taxon>Dictyosteliales</taxon>
        <taxon>Dictyosteliaceae</taxon>
        <taxon>Dictyostelium</taxon>
    </lineage>
</organism>
<dbReference type="SUPFAM" id="SSF48350">
    <property type="entry name" value="GTPase activation domain, GAP"/>
    <property type="match status" value="1"/>
</dbReference>
<dbReference type="Pfam" id="PF03836">
    <property type="entry name" value="RasGAP_C"/>
    <property type="match status" value="1"/>
</dbReference>
<dbReference type="PANTHER" id="PTHR14149:SF17">
    <property type="entry name" value="GTPASE-ACTIVATING PROTEIN"/>
    <property type="match status" value="1"/>
</dbReference>
<dbReference type="CDD" id="cd05132">
    <property type="entry name" value="RasGAP_GAPA"/>
    <property type="match status" value="1"/>
</dbReference>
<name>A0AAN7U0L4_9MYCE</name>
<dbReference type="GO" id="GO:0046580">
    <property type="term" value="P:negative regulation of Ras protein signal transduction"/>
    <property type="evidence" value="ECO:0007669"/>
    <property type="project" value="TreeGrafter"/>
</dbReference>
<dbReference type="GO" id="GO:0005938">
    <property type="term" value="C:cell cortex"/>
    <property type="evidence" value="ECO:0007669"/>
    <property type="project" value="TreeGrafter"/>
</dbReference>
<feature type="domain" description="Ras-GAP" evidence="2">
    <location>
        <begin position="177"/>
        <end position="392"/>
    </location>
</feature>
<sequence length="810" mass="91470">MSNLNINSQAQNSPDPTRRSFGTGGSGSTFSPGGSDSRIMSVNIVDIIGQQDHVKSEILAKNQKQLFDLKREISQSSKKNFTLERDIKNLDKKIALLIKNRITLEEIMNSGDIVELQTRTVTLKDKSQRDHYGQLFYLLQNNTTYIAQLAKLVKVGEIDNLLQTVMFTLYGNQYEEKEEHLLLSMFQKVLQEEFKEATSIGSLLRANTALTRMMTTYTRRGPGQQYLKQRLTKPLADITNNKDLILEVNPSTVYENYINEYETKTGKPSPLKRKVSPEECAENQNVKDIIKPRIEKLIEIGDQFLDSILSGVDAVPYGIRWICKQIRELVKQKFPQATRAQTCGLIGGFFLLRYINPAVVTPQAFMLVDAKLSNNTKRNLTFPAKMLQNLANNIMFGGVKEFFMEPLNVFLDRNKDRLNDFLESLTDVESLSDHLQLDKYLAMAKTTDITINITLNEMYFVHSLLEQHINSLATDQNDPLRVILSDLGAAPPQLSRTENANVELKLSNRFAADHHNLPTSSSTSSSLNITAGGSSAASSDNGSGQSNPEQVYNETKYLLITVLRSLASTPGTGDMGASLAEVAKHAALNKNQDIVDNIKKILVNVKKLSLEGYLKGEDDNFTQLRKDIVAELLNYETYISKTAKDIEKLKEVLSAIHQHNLFLQQQLDYYEKYLSNVRENCGTNASGSDKKSKKDKDKNKDKDNDKSGKKPITKKGPFKFSYNQMEKDGLICQSEVPEDRRSNIFFSFSSESPGIYDVVLIYRTTPVSEIRLQLDELLEMQSNGQTEYETTFFKLNVNLLLYVLNKTFIS</sequence>
<dbReference type="PROSITE" id="PS50018">
    <property type="entry name" value="RAS_GTPASE_ACTIV_2"/>
    <property type="match status" value="1"/>
</dbReference>
<evidence type="ECO:0000256" key="1">
    <source>
        <dbReference type="SAM" id="MobiDB-lite"/>
    </source>
</evidence>
<feature type="region of interest" description="Disordered" evidence="1">
    <location>
        <begin position="681"/>
        <end position="717"/>
    </location>
</feature>
<evidence type="ECO:0000313" key="4">
    <source>
        <dbReference type="Proteomes" id="UP001344447"/>
    </source>
</evidence>
<dbReference type="InterPro" id="IPR001936">
    <property type="entry name" value="RasGAP_dom"/>
</dbReference>
<dbReference type="InterPro" id="IPR008936">
    <property type="entry name" value="Rho_GTPase_activation_prot"/>
</dbReference>
<dbReference type="Proteomes" id="UP001344447">
    <property type="component" value="Unassembled WGS sequence"/>
</dbReference>
<gene>
    <name evidence="3" type="ORF">RB653_008747</name>
</gene>
<dbReference type="Pfam" id="PF00616">
    <property type="entry name" value="RasGAP"/>
    <property type="match status" value="1"/>
</dbReference>
<reference evidence="3 4" key="1">
    <citation type="submission" date="2023-11" db="EMBL/GenBank/DDBJ databases">
        <title>Dfirmibasis_genome.</title>
        <authorList>
            <person name="Edelbroek B."/>
            <person name="Kjellin J."/>
            <person name="Jerlstrom-Hultqvist J."/>
            <person name="Soderbom F."/>
        </authorList>
    </citation>
    <scope>NUCLEOTIDE SEQUENCE [LARGE SCALE GENOMIC DNA]</scope>
    <source>
        <strain evidence="3 4">TNS-C-14</strain>
    </source>
</reference>
<dbReference type="EMBL" id="JAVFKY010000003">
    <property type="protein sequence ID" value="KAK5579068.1"/>
    <property type="molecule type" value="Genomic_DNA"/>
</dbReference>
<feature type="region of interest" description="Disordered" evidence="1">
    <location>
        <begin position="1"/>
        <end position="35"/>
    </location>
</feature>
<dbReference type="AlphaFoldDB" id="A0AAN7U0L4"/>